<evidence type="ECO:0000313" key="5">
    <source>
        <dbReference type="Proteomes" id="UP000198406"/>
    </source>
</evidence>
<keyword evidence="2" id="KW-0328">Glycosyltransferase</keyword>
<dbReference type="EMBL" id="BDSP01000038">
    <property type="protein sequence ID" value="GAX11225.1"/>
    <property type="molecule type" value="Genomic_DNA"/>
</dbReference>
<dbReference type="AlphaFoldDB" id="A0A1Z5JB70"/>
<evidence type="ECO:0000256" key="3">
    <source>
        <dbReference type="ARBA" id="ARBA00022679"/>
    </source>
</evidence>
<evidence type="ECO:0000256" key="2">
    <source>
        <dbReference type="ARBA" id="ARBA00022676"/>
    </source>
</evidence>
<dbReference type="Gene3D" id="3.90.550.10">
    <property type="entry name" value="Spore Coat Polysaccharide Biosynthesis Protein SpsA, Chain A"/>
    <property type="match status" value="1"/>
</dbReference>
<dbReference type="InterPro" id="IPR008630">
    <property type="entry name" value="Glyco_trans_34"/>
</dbReference>
<dbReference type="InterPro" id="IPR029044">
    <property type="entry name" value="Nucleotide-diphossugar_trans"/>
</dbReference>
<dbReference type="OrthoDB" id="407658at2759"/>
<reference evidence="4 5" key="1">
    <citation type="journal article" date="2015" name="Plant Cell">
        <title>Oil accumulation by the oleaginous diatom Fistulifera solaris as revealed by the genome and transcriptome.</title>
        <authorList>
            <person name="Tanaka T."/>
            <person name="Maeda Y."/>
            <person name="Veluchamy A."/>
            <person name="Tanaka M."/>
            <person name="Abida H."/>
            <person name="Marechal E."/>
            <person name="Bowler C."/>
            <person name="Muto M."/>
            <person name="Sunaga Y."/>
            <person name="Tanaka M."/>
            <person name="Yoshino T."/>
            <person name="Taniguchi T."/>
            <person name="Fukuda Y."/>
            <person name="Nemoto M."/>
            <person name="Matsumoto M."/>
            <person name="Wong P.S."/>
            <person name="Aburatani S."/>
            <person name="Fujibuchi W."/>
        </authorList>
    </citation>
    <scope>NUCLEOTIDE SEQUENCE [LARGE SCALE GENOMIC DNA]</scope>
    <source>
        <strain evidence="4 5">JPCC DA0580</strain>
    </source>
</reference>
<dbReference type="Pfam" id="PF05637">
    <property type="entry name" value="Glyco_transf_34"/>
    <property type="match status" value="2"/>
</dbReference>
<dbReference type="GO" id="GO:0016757">
    <property type="term" value="F:glycosyltransferase activity"/>
    <property type="evidence" value="ECO:0007669"/>
    <property type="project" value="UniProtKB-KW"/>
</dbReference>
<organism evidence="4 5">
    <name type="scientific">Fistulifera solaris</name>
    <name type="common">Oleaginous diatom</name>
    <dbReference type="NCBI Taxonomy" id="1519565"/>
    <lineage>
        <taxon>Eukaryota</taxon>
        <taxon>Sar</taxon>
        <taxon>Stramenopiles</taxon>
        <taxon>Ochrophyta</taxon>
        <taxon>Bacillariophyta</taxon>
        <taxon>Bacillariophyceae</taxon>
        <taxon>Bacillariophycidae</taxon>
        <taxon>Naviculales</taxon>
        <taxon>Naviculaceae</taxon>
        <taxon>Fistulifera</taxon>
    </lineage>
</organism>
<keyword evidence="3" id="KW-0808">Transferase</keyword>
<dbReference type="InParanoid" id="A0A1Z5JB70"/>
<name>A0A1Z5JB70_FISSO</name>
<proteinExistence type="inferred from homology"/>
<dbReference type="SUPFAM" id="SSF53448">
    <property type="entry name" value="Nucleotide-diphospho-sugar transferases"/>
    <property type="match status" value="1"/>
</dbReference>
<dbReference type="PANTHER" id="PTHR31306:SF4">
    <property type="entry name" value="ALPHA-1,2-GALACTOSYLTRANSFERASE"/>
    <property type="match status" value="1"/>
</dbReference>
<accession>A0A1Z5JB70</accession>
<dbReference type="GO" id="GO:0006487">
    <property type="term" value="P:protein N-linked glycosylation"/>
    <property type="evidence" value="ECO:0007669"/>
    <property type="project" value="TreeGrafter"/>
</dbReference>
<protein>
    <recommendedName>
        <fullName evidence="6">Nucleotide-diphospho-sugar transferase domain-containing protein</fullName>
    </recommendedName>
</protein>
<gene>
    <name evidence="4" type="ORF">FisN_34Hh056</name>
</gene>
<dbReference type="Proteomes" id="UP000198406">
    <property type="component" value="Unassembled WGS sequence"/>
</dbReference>
<evidence type="ECO:0000256" key="1">
    <source>
        <dbReference type="ARBA" id="ARBA00005664"/>
    </source>
</evidence>
<dbReference type="PANTHER" id="PTHR31306">
    <property type="entry name" value="ALPHA-1,6-MANNOSYLTRANSFERASE MNN11-RELATED"/>
    <property type="match status" value="1"/>
</dbReference>
<sequence>MGSRKWANAPITYTERACPEPEYETFRGETDPTVLQQKVGKICITTLTDHKSKGWFQRMMRWRNYDSVLDLTWKNKENYAKKHGYSLYDGSDLIVTSRPPAWTKIVAMQHLLEKENCNWIVWTDADAVFMNSDIRIESILPTDQQHDLIVAEDEPNSGYNSGVLIFRNTAWSKQFLEDWWNMKSYVRPPGLSLSGDNTAMKAQLKSMTDFNDHVLVPPRCNINSFAKFVPVDQAETIAKNVDEQHWAKLKNNYYHKGDLIAHVAGYDNKAETLLLLLQEAH</sequence>
<comment type="caution">
    <text evidence="4">The sequence shown here is derived from an EMBL/GenBank/DDBJ whole genome shotgun (WGS) entry which is preliminary data.</text>
</comment>
<evidence type="ECO:0000313" key="4">
    <source>
        <dbReference type="EMBL" id="GAX11225.1"/>
    </source>
</evidence>
<keyword evidence="5" id="KW-1185">Reference proteome</keyword>
<comment type="similarity">
    <text evidence="1">Belongs to the glycosyltransferase 34 family.</text>
</comment>
<evidence type="ECO:0008006" key="6">
    <source>
        <dbReference type="Google" id="ProtNLM"/>
    </source>
</evidence>
<dbReference type="GO" id="GO:0000139">
    <property type="term" value="C:Golgi membrane"/>
    <property type="evidence" value="ECO:0007669"/>
    <property type="project" value="TreeGrafter"/>
</dbReference>